<evidence type="ECO:0000313" key="2">
    <source>
        <dbReference type="EMBL" id="APH16993.1"/>
    </source>
</evidence>
<dbReference type="RefSeq" id="WP_155119574.1">
    <property type="nucleotide sequence ID" value="NZ_CP013243.1"/>
</dbReference>
<dbReference type="Proteomes" id="UP000182204">
    <property type="component" value="Chromosome"/>
</dbReference>
<sequence>MEKIKQLGLIISTISAILTIIVLIIKFVLNMPYQSIEKSLGIKKMITLNLDFF</sequence>
<organism evidence="2 3">
    <name type="scientific">Clostridium sporogenes</name>
    <dbReference type="NCBI Taxonomy" id="1509"/>
    <lineage>
        <taxon>Bacteria</taxon>
        <taxon>Bacillati</taxon>
        <taxon>Bacillota</taxon>
        <taxon>Clostridia</taxon>
        <taxon>Eubacteriales</taxon>
        <taxon>Clostridiaceae</taxon>
        <taxon>Clostridium</taxon>
    </lineage>
</organism>
<keyword evidence="1" id="KW-1133">Transmembrane helix</keyword>
<dbReference type="AlphaFoldDB" id="A0A1L3NLL4"/>
<protein>
    <submittedName>
        <fullName evidence="2">Uncharacterized protein</fullName>
    </submittedName>
</protein>
<keyword evidence="1" id="KW-0472">Membrane</keyword>
<accession>A0A1L3NLL4</accession>
<evidence type="ECO:0000313" key="3">
    <source>
        <dbReference type="Proteomes" id="UP000182204"/>
    </source>
</evidence>
<evidence type="ECO:0000256" key="1">
    <source>
        <dbReference type="SAM" id="Phobius"/>
    </source>
</evidence>
<reference evidence="2 3" key="1">
    <citation type="submission" date="2015-11" db="EMBL/GenBank/DDBJ databases">
        <authorList>
            <person name="Hill K.K."/>
            <person name="Shirey T.B."/>
            <person name="Raphael B."/>
            <person name="Daligault H.E."/>
            <person name="Davenport K.W."/>
            <person name="Bruce D.C."/>
            <person name="Foley B.T."/>
            <person name="Johnson S.L."/>
        </authorList>
    </citation>
    <scope>NUCLEOTIDE SEQUENCE [LARGE SCALE GENOMIC DNA]</scope>
    <source>
        <strain evidence="2 3">CDC_1632</strain>
    </source>
</reference>
<feature type="transmembrane region" description="Helical" evidence="1">
    <location>
        <begin position="7"/>
        <end position="29"/>
    </location>
</feature>
<dbReference type="EMBL" id="CP013243">
    <property type="protein sequence ID" value="APH16993.1"/>
    <property type="molecule type" value="Genomic_DNA"/>
</dbReference>
<keyword evidence="1" id="KW-0812">Transmembrane</keyword>
<proteinExistence type="predicted"/>
<gene>
    <name evidence="2" type="ORF">NPD5_4190</name>
</gene>
<name>A0A1L3NLL4_CLOSG</name>